<accession>A0AAQ3Q524</accession>
<evidence type="ECO:0000313" key="4">
    <source>
        <dbReference type="Proteomes" id="UP001327560"/>
    </source>
</evidence>
<feature type="region of interest" description="Disordered" evidence="2">
    <location>
        <begin position="167"/>
        <end position="238"/>
    </location>
</feature>
<evidence type="ECO:0000256" key="1">
    <source>
        <dbReference type="SAM" id="Coils"/>
    </source>
</evidence>
<gene>
    <name evidence="3" type="ORF">Cni_G05043</name>
</gene>
<feature type="coiled-coil region" evidence="1">
    <location>
        <begin position="1012"/>
        <end position="1046"/>
    </location>
</feature>
<feature type="compositionally biased region" description="Basic and acidic residues" evidence="2">
    <location>
        <begin position="222"/>
        <end position="238"/>
    </location>
</feature>
<feature type="coiled-coil region" evidence="1">
    <location>
        <begin position="450"/>
        <end position="505"/>
    </location>
</feature>
<dbReference type="Proteomes" id="UP001327560">
    <property type="component" value="Chromosome 2"/>
</dbReference>
<dbReference type="Gene3D" id="1.10.287.1490">
    <property type="match status" value="1"/>
</dbReference>
<feature type="coiled-coil region" evidence="1">
    <location>
        <begin position="1840"/>
        <end position="1881"/>
    </location>
</feature>
<feature type="region of interest" description="Disordered" evidence="2">
    <location>
        <begin position="1616"/>
        <end position="1636"/>
    </location>
</feature>
<dbReference type="EMBL" id="CP136891">
    <property type="protein sequence ID" value="WOK96337.1"/>
    <property type="molecule type" value="Genomic_DNA"/>
</dbReference>
<feature type="coiled-coil region" evidence="1">
    <location>
        <begin position="2232"/>
        <end position="2374"/>
    </location>
</feature>
<evidence type="ECO:0000313" key="3">
    <source>
        <dbReference type="EMBL" id="WOK96337.1"/>
    </source>
</evidence>
<keyword evidence="4" id="KW-1185">Reference proteome</keyword>
<feature type="coiled-coil region" evidence="1">
    <location>
        <begin position="1193"/>
        <end position="1279"/>
    </location>
</feature>
<name>A0AAQ3Q524_9LILI</name>
<dbReference type="PANTHER" id="PTHR43939">
    <property type="entry name" value="COILED-COIL DOMAIN-CONTAINING PROTEIN 158"/>
    <property type="match status" value="1"/>
</dbReference>
<protein>
    <submittedName>
        <fullName evidence="3">Golgin subfamily B member 1 isoform X2</fullName>
    </submittedName>
</protein>
<feature type="compositionally biased region" description="Polar residues" evidence="2">
    <location>
        <begin position="1620"/>
        <end position="1631"/>
    </location>
</feature>
<sequence>MDRGKRSDLLAAGRKKLRQFRQKKDQKGGNKDGQSSSKGNKLEKDVNADEPTNLDPEPSTLTSTIDSDVFTTDSLDDSVTVNNADLPTVDSAQVVDQGVRDYGMDSEGLPTETPADVEGSSSPLKIDHEEARPPSLEQYKSESSGVGIQLVTSGMDEEGESIVTVSMNTDRANEETMTAEPSSGLEVSQDLAGLSSLPGVRNDDEGNSLSSSENSNTQLCGIKHEVEDHEMENSEMHADLAGSRNVEVERGKDASVPPSPTEVAQEVDTSIYHGHEDMEAQVSPGKIEASLKLDSANKKVESPAVSGKESLGTNAVETSTQQTFLREVVHVDNSSSRIEEVIFLSPREKSEGFTEEKYYPISGSTDPVSLSVISYTPNRVVNNSGFADAFEGFTRYLYITEIEKDFLQFQLDEQTELNDELCKHSSAELSKLCVLLQDTQLNNAVTSEELVQCRSELQDMSAAKEELEIRLLSRAGEFEVLNKNLLELQSNLKVSQQELVHLSADLAACRGSLETSQKENANLTTRLSLETDARKKILEEKEFLAIEKEKLALDLLEQKERLSRVLVKQNQLEYTIKETKSYFDQVAEDNLYLSTSLVLHSDKLKELEDELFQPKILSKVAKSNETDYHVEGMALVDATADYKSRKGVSPVSCRAQNNADDGQIENSSGLEVLKRHLQLSKNILQNLEKSIEGMHSHSVSLRWADGTGGASGVSKLIQAFESKQNTEISKEELQMSKAERSDDSYAITKEHTSCLRDTIKQIELEIEKAKVHMVDKRYSQTISNNFQIDYEALKQKINCLQADIGDHVDKLSNNSFRVQHLEDQFGEIEQDAHDQMGKFLSAVELLQNEINDKFSSLKQERDSLMDVISGITQKLSKYSASNISDNPDIASHVMATVDDFTKSFDTLQEKVDAANLEYNNLCNSYNDQKKLFTAVSERNELSTGQMHKMYTSLWELLNEACQSIGTLDVQMITEKNLQLLPECFETLVINLSKLLDERLLFLSKSSDLESALLTKNEEIQDLNMKYDALMKKLDQLQCAKNELDSIFWMKEEVFEEANKRCISLISKFNYYGSNEDLSAPFILAGSDDTHAFSRMNNDFFNSLLQLEALVDFYVQEHKKTVEQINLSKKYVLEANLFSEIPDDNWSLPLPALLREELIPKVSELKDQLDFLCVSYIKHEIELQFFKEYGSRMKDCLEATHSELHLKMSELEQSEQRLSSVREKLSIAVAKGKGLIVQRDNLKQSLMEKSGELDKCLHELQSKEALLQEVEAKLKTYSEVDRIEALESELSYIRNSATAMRDSFLLKDSVLQRIEEVLEDLDLPEQFHSRDIVEKIELLSKMVSANSSITMTDSDQKSSFGGSHSDAGFMVMDPWRDDSQAVQNPIFAELKSKYEQLEQKFYGLAEHNDMLEQSLVERNSLVQKWEEVLDKIHMPPQSSTLEPEDKIEWLGNVLSEVQQERDALQLKIKNLEASSAMLAVDLEESYKNLSEVSAEVAVVKSEKDILSENLKKLNFEYLELSEKVSQHDIDKDKFQREISELQEKLAEKIGEKQQFHHMENEIWRLFDLVDSSIHEPDLPRDLSAGTALNHLEGLLRKLVDEHTNLVAEKSVSKDAEEFVSEESNLPINSSSGRGDVSHDKEHELNILRFELDKATSNLNLVKEERDETIERCRSLMLEIEAAKKQQKLFEEAMTAEIEKNKSFLSQLEVMCKEKDALQTQLAQEEEKSASTREKLNIAVRKGKGLLQQRDSLKQEIEELNTIIAHLKSENNQRVELLESEKMLLINQLTDMEQNLRHNSQTLSRLLRVLDGIDIGKEIHNIDPVYKLEEIGKLYLHLQSSLISAEQEARKSKRTAELLLAELNEVQERTDILQEELGKAEAALFDISEQKNVADAATADAFRRLEEISLLHSEEKHEQNDNLVKLRSGISQIKKLFSEFAGLLANAFMRDIDLLSFMETSMESIEKQLNYNLVADLPSNYPLHEENLTSTRALSEIGSCETPEEYSTVENLAFAVQCVLECLSECNELKTKIHKHSFSFEEQARRLLKNMEFIKRKFSSQKEEYESLKGEVAKLELTIKSKENEISSVRRNLSLLCEACNNLITEIENGKSGIADNEHATLGGQFVTKSGKSPSETFGLVYVDGNTPLPTDNAIRSLVDKLFFIVRGTRSNETTELKATILELQRELQEKDVHTSTVASELVSQIRDAEAAAKRSFTELDSAKLTICSLEKQVETLEKDNRSLESRIDELRDLESSLNELNGRITSLNDELTSKDQEIETLMEALDEEEAQKEDLENTNKELNNIVEERNIALENLKSSHDKTLAKLSTTVNKFDELYNLSESLLAEVENLQSQLHSQESEISFLRQEVTRCTNELLASQEGNKKNSSEVHALLKWLDMTISRFGLTIDRTSGEDSQIHAYTEILDKSIASVMTELDDLRIKVSQQTRRILPGPSEIEPMKTEPVSAGIVTHIRSGRKFNNDQIAIAIDRENDENVINDEDDDKSHGFKSLTMSRFIPRVSRPIVDKIDGMWVSGDRLLMRQPTLRLGVLIYWVALHALLASLI</sequence>
<feature type="coiled-coil region" evidence="1">
    <location>
        <begin position="1502"/>
        <end position="1550"/>
    </location>
</feature>
<feature type="region of interest" description="Disordered" evidence="2">
    <location>
        <begin position="1"/>
        <end position="145"/>
    </location>
</feature>
<feature type="compositionally biased region" description="Low complexity" evidence="2">
    <location>
        <begin position="207"/>
        <end position="216"/>
    </location>
</feature>
<feature type="compositionally biased region" description="Polar residues" evidence="2">
    <location>
        <begin position="167"/>
        <end position="181"/>
    </location>
</feature>
<feature type="compositionally biased region" description="Polar residues" evidence="2">
    <location>
        <begin position="59"/>
        <end position="85"/>
    </location>
</feature>
<feature type="coiled-coil region" evidence="1">
    <location>
        <begin position="2042"/>
        <end position="2090"/>
    </location>
</feature>
<organism evidence="3 4">
    <name type="scientific">Canna indica</name>
    <name type="common">Indian-shot</name>
    <dbReference type="NCBI Taxonomy" id="4628"/>
    <lineage>
        <taxon>Eukaryota</taxon>
        <taxon>Viridiplantae</taxon>
        <taxon>Streptophyta</taxon>
        <taxon>Embryophyta</taxon>
        <taxon>Tracheophyta</taxon>
        <taxon>Spermatophyta</taxon>
        <taxon>Magnoliopsida</taxon>
        <taxon>Liliopsida</taxon>
        <taxon>Zingiberales</taxon>
        <taxon>Cannaceae</taxon>
        <taxon>Canna</taxon>
    </lineage>
</organism>
<evidence type="ECO:0000256" key="2">
    <source>
        <dbReference type="SAM" id="MobiDB-lite"/>
    </source>
</evidence>
<keyword evidence="1" id="KW-0175">Coiled coil</keyword>
<dbReference type="PANTHER" id="PTHR43939:SF50">
    <property type="entry name" value="NUCLEOPORIN"/>
    <property type="match status" value="1"/>
</dbReference>
<reference evidence="3 4" key="1">
    <citation type="submission" date="2023-10" db="EMBL/GenBank/DDBJ databases">
        <title>Chromosome-scale genome assembly provides insights into flower coloration mechanisms of Canna indica.</title>
        <authorList>
            <person name="Li C."/>
        </authorList>
    </citation>
    <scope>NUCLEOTIDE SEQUENCE [LARGE SCALE GENOMIC DNA]</scope>
    <source>
        <tissue evidence="3">Flower</tissue>
    </source>
</reference>
<feature type="coiled-coil region" evidence="1">
    <location>
        <begin position="783"/>
        <end position="810"/>
    </location>
</feature>
<feature type="coiled-coil region" evidence="1">
    <location>
        <begin position="1643"/>
        <end position="1793"/>
    </location>
</feature>
<proteinExistence type="predicted"/>